<protein>
    <submittedName>
        <fullName evidence="2">Uncharacterized protein</fullName>
    </submittedName>
</protein>
<feature type="compositionally biased region" description="Low complexity" evidence="1">
    <location>
        <begin position="38"/>
        <end position="59"/>
    </location>
</feature>
<proteinExistence type="predicted"/>
<dbReference type="EMBL" id="LR899014">
    <property type="protein sequence ID" value="CAD7092386.1"/>
    <property type="molecule type" value="Genomic_DNA"/>
</dbReference>
<dbReference type="Proteomes" id="UP000594454">
    <property type="component" value="Chromosome 6"/>
</dbReference>
<feature type="region of interest" description="Disordered" evidence="1">
    <location>
        <begin position="280"/>
        <end position="307"/>
    </location>
</feature>
<feature type="region of interest" description="Disordered" evidence="1">
    <location>
        <begin position="134"/>
        <end position="163"/>
    </location>
</feature>
<reference evidence="2 3" key="1">
    <citation type="submission" date="2020-11" db="EMBL/GenBank/DDBJ databases">
        <authorList>
            <person name="Wallbank WR R."/>
            <person name="Pardo Diaz C."/>
            <person name="Kozak K."/>
            <person name="Martin S."/>
            <person name="Jiggins C."/>
            <person name="Moest M."/>
            <person name="Warren A I."/>
            <person name="Generalovic N T."/>
            <person name="Byers J.R.P. K."/>
            <person name="Montejo-Kovacevich G."/>
            <person name="Yen C E."/>
        </authorList>
    </citation>
    <scope>NUCLEOTIDE SEQUENCE [LARGE SCALE GENOMIC DNA]</scope>
</reference>
<dbReference type="OrthoDB" id="8195288at2759"/>
<accession>A0A7R8V3X0</accession>
<feature type="compositionally biased region" description="Low complexity" evidence="1">
    <location>
        <begin position="284"/>
        <end position="300"/>
    </location>
</feature>
<keyword evidence="3" id="KW-1185">Reference proteome</keyword>
<feature type="compositionally biased region" description="Polar residues" evidence="1">
    <location>
        <begin position="196"/>
        <end position="209"/>
    </location>
</feature>
<evidence type="ECO:0000256" key="1">
    <source>
        <dbReference type="SAM" id="MobiDB-lite"/>
    </source>
</evidence>
<evidence type="ECO:0000313" key="2">
    <source>
        <dbReference type="EMBL" id="CAD7092386.1"/>
    </source>
</evidence>
<sequence length="473" mass="51124">MDTKLDSTSKPILSPTRSLDEGFESDPDRISTDSEQLTSSSSATATATVAAPPTSASTQATVAAASPVSYAAAPAFDLLQRTDRDGVQHTQITPRRGHQQKQHDSQPNGPASIICLQGNLESDIRLKDKMVSIPRAGNGQKSSPSLQRHHQQPVQVEQRSQLYQQHQPRITQHYQQNRSGHNRGYRRLKAKAPTSPAINGSTTQHPSITGPSNLSNLTSPLPPPGGLSNLHSLSTTIHHPPRSHSVDAIRHRDHLHHTNPTINNNNPLLIHDYGGLRPSTTINSAASTDTPQTSSSSASSPLTNKYLNSSRQSNLTAELKNNRLMASTNSLYTFYPAEGDLQVWPTQYGYTYKSSRNSSQSHQAPVCWTQSIPRQTRRYITPSTQQQLSASSATGKNGSSLLSAVSSASPTSSTSSSSSSGFSQKLRELAASAGLMSLKPRQPLKPVIKNRRSPGPEFPKKVTFSAFATVQVV</sequence>
<gene>
    <name evidence="2" type="ORF">HERILL_LOCUS14746</name>
</gene>
<feature type="compositionally biased region" description="Polar residues" evidence="1">
    <location>
        <begin position="139"/>
        <end position="163"/>
    </location>
</feature>
<feature type="compositionally biased region" description="Low complexity" evidence="1">
    <location>
        <begin position="210"/>
        <end position="219"/>
    </location>
</feature>
<feature type="region of interest" description="Disordered" evidence="1">
    <location>
        <begin position="188"/>
        <end position="243"/>
    </location>
</feature>
<feature type="region of interest" description="Disordered" evidence="1">
    <location>
        <begin position="381"/>
        <end position="458"/>
    </location>
</feature>
<feature type="compositionally biased region" description="Polar residues" evidence="1">
    <location>
        <begin position="8"/>
        <end position="17"/>
    </location>
</feature>
<name>A0A7R8V3X0_HERIL</name>
<evidence type="ECO:0000313" key="3">
    <source>
        <dbReference type="Proteomes" id="UP000594454"/>
    </source>
</evidence>
<feature type="region of interest" description="Disordered" evidence="1">
    <location>
        <begin position="90"/>
        <end position="113"/>
    </location>
</feature>
<feature type="region of interest" description="Disordered" evidence="1">
    <location>
        <begin position="1"/>
        <end position="59"/>
    </location>
</feature>
<feature type="compositionally biased region" description="Low complexity" evidence="1">
    <location>
        <begin position="383"/>
        <end position="420"/>
    </location>
</feature>
<dbReference type="InParanoid" id="A0A7R8V3X0"/>
<organism evidence="2 3">
    <name type="scientific">Hermetia illucens</name>
    <name type="common">Black soldier fly</name>
    <dbReference type="NCBI Taxonomy" id="343691"/>
    <lineage>
        <taxon>Eukaryota</taxon>
        <taxon>Metazoa</taxon>
        <taxon>Ecdysozoa</taxon>
        <taxon>Arthropoda</taxon>
        <taxon>Hexapoda</taxon>
        <taxon>Insecta</taxon>
        <taxon>Pterygota</taxon>
        <taxon>Neoptera</taxon>
        <taxon>Endopterygota</taxon>
        <taxon>Diptera</taxon>
        <taxon>Brachycera</taxon>
        <taxon>Stratiomyomorpha</taxon>
        <taxon>Stratiomyidae</taxon>
        <taxon>Hermetiinae</taxon>
        <taxon>Hermetia</taxon>
    </lineage>
</organism>
<dbReference type="AlphaFoldDB" id="A0A7R8V3X0"/>